<feature type="domain" description="HTH araC/xylS-type" evidence="3">
    <location>
        <begin position="226"/>
        <end position="322"/>
    </location>
</feature>
<evidence type="ECO:0000256" key="1">
    <source>
        <dbReference type="ARBA" id="ARBA00023015"/>
    </source>
</evidence>
<dbReference type="CDD" id="cd03137">
    <property type="entry name" value="GATase1_AraC_1"/>
    <property type="match status" value="1"/>
</dbReference>
<dbReference type="Proteomes" id="UP001612741">
    <property type="component" value="Unassembled WGS sequence"/>
</dbReference>
<dbReference type="SMART" id="SM00342">
    <property type="entry name" value="HTH_ARAC"/>
    <property type="match status" value="1"/>
</dbReference>
<dbReference type="EMBL" id="JBITGY010000009">
    <property type="protein sequence ID" value="MFI6501895.1"/>
    <property type="molecule type" value="Genomic_DNA"/>
</dbReference>
<dbReference type="SUPFAM" id="SSF52317">
    <property type="entry name" value="Class I glutamine amidotransferase-like"/>
    <property type="match status" value="1"/>
</dbReference>
<dbReference type="InterPro" id="IPR018060">
    <property type="entry name" value="HTH_AraC"/>
</dbReference>
<protein>
    <submittedName>
        <fullName evidence="4">GlxA family transcriptional regulator</fullName>
    </submittedName>
</protein>
<sequence>MAVDVQNQTQERNPAMSHVLFLLIPQVHLLDVAGPAHVFSTADDLGYAYTVAYVAEARQVATVQGLTLAVGTGWPRLTPDDLIVVPGWRGPTRPPGKETLRRLREHHAAGGAVAGVCAGTDALGRAGLLDGRRCTVHHCVRDEFERLYPRAEVVKDMLYVEDDGIITSAGGASGIDLALHLLSTRHGSYAAGRVARAMLFHARRDGATPQVSPMLRRRSHVDETVHRIQDLIETRFAEQLPLSLLAKTAGCSERTVTRLFRRATGITPLAYQTALRLERAELLLRQGATTAVAAREAGFTDARMLRRLRARAKAAQFPEDRE</sequence>
<reference evidence="4 5" key="1">
    <citation type="submission" date="2024-10" db="EMBL/GenBank/DDBJ databases">
        <title>The Natural Products Discovery Center: Release of the First 8490 Sequenced Strains for Exploring Actinobacteria Biosynthetic Diversity.</title>
        <authorList>
            <person name="Kalkreuter E."/>
            <person name="Kautsar S.A."/>
            <person name="Yang D."/>
            <person name="Bader C.D."/>
            <person name="Teijaro C.N."/>
            <person name="Fluegel L."/>
            <person name="Davis C.M."/>
            <person name="Simpson J.R."/>
            <person name="Lauterbach L."/>
            <person name="Steele A.D."/>
            <person name="Gui C."/>
            <person name="Meng S."/>
            <person name="Li G."/>
            <person name="Viehrig K."/>
            <person name="Ye F."/>
            <person name="Su P."/>
            <person name="Kiefer A.F."/>
            <person name="Nichols A."/>
            <person name="Cepeda A.J."/>
            <person name="Yan W."/>
            <person name="Fan B."/>
            <person name="Jiang Y."/>
            <person name="Adhikari A."/>
            <person name="Zheng C.-J."/>
            <person name="Schuster L."/>
            <person name="Cowan T.M."/>
            <person name="Smanski M.J."/>
            <person name="Chevrette M.G."/>
            <person name="De Carvalho L.P.S."/>
            <person name="Shen B."/>
        </authorList>
    </citation>
    <scope>NUCLEOTIDE SEQUENCE [LARGE SCALE GENOMIC DNA]</scope>
    <source>
        <strain evidence="4 5">NPDC050545</strain>
    </source>
</reference>
<dbReference type="PROSITE" id="PS01124">
    <property type="entry name" value="HTH_ARAC_FAMILY_2"/>
    <property type="match status" value="1"/>
</dbReference>
<comment type="caution">
    <text evidence="4">The sequence shown here is derived from an EMBL/GenBank/DDBJ whole genome shotgun (WGS) entry which is preliminary data.</text>
</comment>
<dbReference type="Gene3D" id="3.40.50.880">
    <property type="match status" value="1"/>
</dbReference>
<evidence type="ECO:0000313" key="4">
    <source>
        <dbReference type="EMBL" id="MFI6501895.1"/>
    </source>
</evidence>
<dbReference type="PANTHER" id="PTHR43130">
    <property type="entry name" value="ARAC-FAMILY TRANSCRIPTIONAL REGULATOR"/>
    <property type="match status" value="1"/>
</dbReference>
<dbReference type="RefSeq" id="WP_397086790.1">
    <property type="nucleotide sequence ID" value="NZ_JBITGY010000009.1"/>
</dbReference>
<dbReference type="Gene3D" id="1.10.10.60">
    <property type="entry name" value="Homeodomain-like"/>
    <property type="match status" value="1"/>
</dbReference>
<accession>A0ABW7Z142</accession>
<dbReference type="InterPro" id="IPR002818">
    <property type="entry name" value="DJ-1/PfpI"/>
</dbReference>
<proteinExistence type="predicted"/>
<evidence type="ECO:0000256" key="2">
    <source>
        <dbReference type="ARBA" id="ARBA00023163"/>
    </source>
</evidence>
<dbReference type="InterPro" id="IPR029062">
    <property type="entry name" value="Class_I_gatase-like"/>
</dbReference>
<keyword evidence="5" id="KW-1185">Reference proteome</keyword>
<keyword evidence="2" id="KW-0804">Transcription</keyword>
<dbReference type="InterPro" id="IPR052158">
    <property type="entry name" value="INH-QAR"/>
</dbReference>
<evidence type="ECO:0000259" key="3">
    <source>
        <dbReference type="PROSITE" id="PS01124"/>
    </source>
</evidence>
<dbReference type="Pfam" id="PF12833">
    <property type="entry name" value="HTH_18"/>
    <property type="match status" value="1"/>
</dbReference>
<organism evidence="4 5">
    <name type="scientific">Nonomuraea typhae</name>
    <dbReference type="NCBI Taxonomy" id="2603600"/>
    <lineage>
        <taxon>Bacteria</taxon>
        <taxon>Bacillati</taxon>
        <taxon>Actinomycetota</taxon>
        <taxon>Actinomycetes</taxon>
        <taxon>Streptosporangiales</taxon>
        <taxon>Streptosporangiaceae</taxon>
        <taxon>Nonomuraea</taxon>
    </lineage>
</organism>
<name>A0ABW7Z142_9ACTN</name>
<dbReference type="Pfam" id="PF01965">
    <property type="entry name" value="DJ-1_PfpI"/>
    <property type="match status" value="1"/>
</dbReference>
<dbReference type="SUPFAM" id="SSF46689">
    <property type="entry name" value="Homeodomain-like"/>
    <property type="match status" value="1"/>
</dbReference>
<evidence type="ECO:0000313" key="5">
    <source>
        <dbReference type="Proteomes" id="UP001612741"/>
    </source>
</evidence>
<dbReference type="InterPro" id="IPR009057">
    <property type="entry name" value="Homeodomain-like_sf"/>
</dbReference>
<keyword evidence="1" id="KW-0805">Transcription regulation</keyword>
<dbReference type="PANTHER" id="PTHR43130:SF3">
    <property type="entry name" value="HTH-TYPE TRANSCRIPTIONAL REGULATOR RV1931C"/>
    <property type="match status" value="1"/>
</dbReference>
<gene>
    <name evidence="4" type="ORF">ACIBG2_31255</name>
</gene>